<name>A0A7J6X015_THATH</name>
<dbReference type="AlphaFoldDB" id="A0A7J6X015"/>
<feature type="chain" id="PRO_5029676697" evidence="1">
    <location>
        <begin position="23"/>
        <end position="93"/>
    </location>
</feature>
<dbReference type="Proteomes" id="UP000554482">
    <property type="component" value="Unassembled WGS sequence"/>
</dbReference>
<accession>A0A7J6X015</accession>
<reference evidence="2 3" key="1">
    <citation type="submission" date="2020-06" db="EMBL/GenBank/DDBJ databases">
        <title>Transcriptomic and genomic resources for Thalictrum thalictroides and T. hernandezii: Facilitating candidate gene discovery in an emerging model plant lineage.</title>
        <authorList>
            <person name="Arias T."/>
            <person name="Riano-Pachon D.M."/>
            <person name="Di Stilio V.S."/>
        </authorList>
    </citation>
    <scope>NUCLEOTIDE SEQUENCE [LARGE SCALE GENOMIC DNA]</scope>
    <source>
        <strain evidence="3">cv. WT478/WT964</strain>
        <tissue evidence="2">Leaves</tissue>
    </source>
</reference>
<evidence type="ECO:0000313" key="2">
    <source>
        <dbReference type="EMBL" id="KAF5202175.1"/>
    </source>
</evidence>
<gene>
    <name evidence="2" type="ORF">FRX31_008238</name>
</gene>
<organism evidence="2 3">
    <name type="scientific">Thalictrum thalictroides</name>
    <name type="common">Rue-anemone</name>
    <name type="synonym">Anemone thalictroides</name>
    <dbReference type="NCBI Taxonomy" id="46969"/>
    <lineage>
        <taxon>Eukaryota</taxon>
        <taxon>Viridiplantae</taxon>
        <taxon>Streptophyta</taxon>
        <taxon>Embryophyta</taxon>
        <taxon>Tracheophyta</taxon>
        <taxon>Spermatophyta</taxon>
        <taxon>Magnoliopsida</taxon>
        <taxon>Ranunculales</taxon>
        <taxon>Ranunculaceae</taxon>
        <taxon>Thalictroideae</taxon>
        <taxon>Thalictrum</taxon>
    </lineage>
</organism>
<keyword evidence="3" id="KW-1185">Reference proteome</keyword>
<proteinExistence type="predicted"/>
<comment type="caution">
    <text evidence="2">The sequence shown here is derived from an EMBL/GenBank/DDBJ whole genome shotgun (WGS) entry which is preliminary data.</text>
</comment>
<protein>
    <submittedName>
        <fullName evidence="2">Uncharacterized protein</fullName>
    </submittedName>
</protein>
<sequence length="93" mass="10610">MKPLALALFLVVSITICRGVEGELTFSHKVGRDKDEQVLWFCSRADSFPLCLHRCGREKSVPRKVCAQRMQGSKMHSGMFEQAQRSHSWEMLA</sequence>
<feature type="signal peptide" evidence="1">
    <location>
        <begin position="1"/>
        <end position="22"/>
    </location>
</feature>
<evidence type="ECO:0000313" key="3">
    <source>
        <dbReference type="Proteomes" id="UP000554482"/>
    </source>
</evidence>
<keyword evidence="1" id="KW-0732">Signal</keyword>
<dbReference type="EMBL" id="JABWDY010008478">
    <property type="protein sequence ID" value="KAF5202175.1"/>
    <property type="molecule type" value="Genomic_DNA"/>
</dbReference>
<evidence type="ECO:0000256" key="1">
    <source>
        <dbReference type="SAM" id="SignalP"/>
    </source>
</evidence>